<accession>A0ACD3ASU2</accession>
<keyword evidence="2" id="KW-1185">Reference proteome</keyword>
<dbReference type="Proteomes" id="UP000308600">
    <property type="component" value="Unassembled WGS sequence"/>
</dbReference>
<dbReference type="EMBL" id="ML208344">
    <property type="protein sequence ID" value="TFK68773.1"/>
    <property type="molecule type" value="Genomic_DNA"/>
</dbReference>
<reference evidence="1 2" key="1">
    <citation type="journal article" date="2019" name="Nat. Ecol. Evol.">
        <title>Megaphylogeny resolves global patterns of mushroom evolution.</title>
        <authorList>
            <person name="Varga T."/>
            <person name="Krizsan K."/>
            <person name="Foldi C."/>
            <person name="Dima B."/>
            <person name="Sanchez-Garcia M."/>
            <person name="Sanchez-Ramirez S."/>
            <person name="Szollosi G.J."/>
            <person name="Szarkandi J.G."/>
            <person name="Papp V."/>
            <person name="Albert L."/>
            <person name="Andreopoulos W."/>
            <person name="Angelini C."/>
            <person name="Antonin V."/>
            <person name="Barry K.W."/>
            <person name="Bougher N.L."/>
            <person name="Buchanan P."/>
            <person name="Buyck B."/>
            <person name="Bense V."/>
            <person name="Catcheside P."/>
            <person name="Chovatia M."/>
            <person name="Cooper J."/>
            <person name="Damon W."/>
            <person name="Desjardin D."/>
            <person name="Finy P."/>
            <person name="Geml J."/>
            <person name="Haridas S."/>
            <person name="Hughes K."/>
            <person name="Justo A."/>
            <person name="Karasinski D."/>
            <person name="Kautmanova I."/>
            <person name="Kiss B."/>
            <person name="Kocsube S."/>
            <person name="Kotiranta H."/>
            <person name="LaButti K.M."/>
            <person name="Lechner B.E."/>
            <person name="Liimatainen K."/>
            <person name="Lipzen A."/>
            <person name="Lukacs Z."/>
            <person name="Mihaltcheva S."/>
            <person name="Morgado L.N."/>
            <person name="Niskanen T."/>
            <person name="Noordeloos M.E."/>
            <person name="Ohm R.A."/>
            <person name="Ortiz-Santana B."/>
            <person name="Ovrebo C."/>
            <person name="Racz N."/>
            <person name="Riley R."/>
            <person name="Savchenko A."/>
            <person name="Shiryaev A."/>
            <person name="Soop K."/>
            <person name="Spirin V."/>
            <person name="Szebenyi C."/>
            <person name="Tomsovsky M."/>
            <person name="Tulloss R.E."/>
            <person name="Uehling J."/>
            <person name="Grigoriev I.V."/>
            <person name="Vagvolgyi C."/>
            <person name="Papp T."/>
            <person name="Martin F.M."/>
            <person name="Miettinen O."/>
            <person name="Hibbett D.S."/>
            <person name="Nagy L.G."/>
        </authorList>
    </citation>
    <scope>NUCLEOTIDE SEQUENCE [LARGE SCALE GENOMIC DNA]</scope>
    <source>
        <strain evidence="1 2">NL-1719</strain>
    </source>
</reference>
<sequence length="445" mass="50322">MPPSNPSNSPSQKKLSKPRGPQKQSNKSKHLNTGQRGRSSRSRSPRPSTGYANTKASQVSKHRPLSPSSTHEHEPEEEEEDGEDDYADFLDNDEVMASAGTRIDNLPIEDHLRSKGRIIGRFGWMFRNFLPPLEFGIQWDSDEPPTNERQRLVLKTYDNLLLQVPRLHDEINHNSSLIYSFAKLLDFGRRKARGSDIHSIKTNIPSWRKFDPPFNAFQRGSLGFHHEAVGALLCPPNMDWKDPAVKEDLRSKTITIPYDLLPRLLWRNETCNPENVLDGFMEGPLVLKTCRHLLVGPGAAHDEALETVPSSSSGRAGNAEKHGIREVTKFTIAYAATLLRHVLSTQQTFSPGYKGSSSRFPYRDFYVHLVQMMASMREEDLKALYKWYNDRIFGDLADDFDEDSDNILNKPITKGSISEALVQQLKAQREADRTSNSANSTTSNH</sequence>
<evidence type="ECO:0000313" key="1">
    <source>
        <dbReference type="EMBL" id="TFK68773.1"/>
    </source>
</evidence>
<organism evidence="1 2">
    <name type="scientific">Pluteus cervinus</name>
    <dbReference type="NCBI Taxonomy" id="181527"/>
    <lineage>
        <taxon>Eukaryota</taxon>
        <taxon>Fungi</taxon>
        <taxon>Dikarya</taxon>
        <taxon>Basidiomycota</taxon>
        <taxon>Agaricomycotina</taxon>
        <taxon>Agaricomycetes</taxon>
        <taxon>Agaricomycetidae</taxon>
        <taxon>Agaricales</taxon>
        <taxon>Pluteineae</taxon>
        <taxon>Pluteaceae</taxon>
        <taxon>Pluteus</taxon>
    </lineage>
</organism>
<name>A0ACD3ASU2_9AGAR</name>
<gene>
    <name evidence="1" type="ORF">BDN72DRAFT_960006</name>
</gene>
<evidence type="ECO:0000313" key="2">
    <source>
        <dbReference type="Proteomes" id="UP000308600"/>
    </source>
</evidence>
<protein>
    <submittedName>
        <fullName evidence="1">Uncharacterized protein</fullName>
    </submittedName>
</protein>
<proteinExistence type="predicted"/>